<keyword evidence="3" id="KW-1185">Reference proteome</keyword>
<sequence>MRQVELLAPVGKFENALAAIENGANAIFVGGKVFNARQFADNFDEDELEKIVNYCKLRGVKTHITVNTLIKEDELPELMQYLESLARLGVDAVIVQDLGVAYLVKRYFPQIELHASTQMSAHSLEDVLFLKAFGFKRVVLAREMQLEEIKQIKDAVDIEIETFIHGALCYSYSGQCLFSSQIGGRSGNRGRCAQPCRMTYDLLEDGEEKIKSTYFLSPKDLYSLSFLPQLIEIGIDSFKMEGRMKSPEYVASVTRVYRKYVDLALKDPKHYKVEQEDIEMLQSIFNRGGFSEGYYFKKAGLDMMTEKTPKNIGLRVGHIVKYDKRNKLATIYTEKTLNPGDGLEIWNKKKHTGTGISKVYPGGQTFTVRVEDWVDEKSPVYLSKNNTLLKALRKTYEKAQRKVPVQGKLVGKLGEPVSFTLFYEGLEATALGEILEAAQSAPLTKEVAIEKLSKLGTTSFELTHVDAEWDDDVYMTISKLNELRREAVAHLEALICESGTQKTYAPYTPDSNQRYEGKPSYHAQVRTIEQLQVVLDYPQLQAVYWEWQYNDRKMQEALELCEAKGKPMYIVFPAITKEKALERIKKSLPSFEASGLTGYVIRTLGVFYILMSSHKEKVIDYNLNVMNNEAVYQWSENGVTRITTSAELAKEELECLEGPLETIIYGRLPVMTTEQCVLGNHELCQKKKQTGKYSLRDRKGAIWPLTTDCVGCKMQILMHEPLLIEPEKYLQNMSLMVYRIWFTEENAKETKEVLESLLNGKKVTFASQKASFLKPID</sequence>
<accession>A0AA42DPF1</accession>
<reference evidence="2" key="1">
    <citation type="journal article" date="2023" name="Int. J. Syst. Evol. Microbiol.">
        <title>&lt;i&gt;Holtiella tumoricola&lt;/i&gt; gen. nov. sp. nov., isolated from a human clinical sample.</title>
        <authorList>
            <person name="Allen-Vercoe E."/>
            <person name="Daigneault M.C."/>
            <person name="Vancuren S.J."/>
            <person name="Cochrane K."/>
            <person name="O'Neal L.L."/>
            <person name="Sankaranarayanan K."/>
            <person name="Lawson P.A."/>
        </authorList>
    </citation>
    <scope>NUCLEOTIDE SEQUENCE</scope>
    <source>
        <strain evidence="2">CC70A</strain>
    </source>
</reference>
<dbReference type="PANTHER" id="PTHR30217">
    <property type="entry name" value="PEPTIDASE U32 FAMILY"/>
    <property type="match status" value="1"/>
</dbReference>
<dbReference type="EMBL" id="JAQIFT010000048">
    <property type="protein sequence ID" value="MDA3732426.1"/>
    <property type="molecule type" value="Genomic_DNA"/>
</dbReference>
<dbReference type="InterPro" id="IPR020988">
    <property type="entry name" value="Pept_U32_collagenase"/>
</dbReference>
<evidence type="ECO:0000259" key="1">
    <source>
        <dbReference type="Pfam" id="PF12392"/>
    </source>
</evidence>
<dbReference type="InterPro" id="IPR051454">
    <property type="entry name" value="RNA/ubiquinone_mod_enzymes"/>
</dbReference>
<dbReference type="PANTHER" id="PTHR30217:SF10">
    <property type="entry name" value="23S RRNA 5-HYDROXYCYTIDINE C2501 SYNTHASE"/>
    <property type="match status" value="1"/>
</dbReference>
<dbReference type="InterPro" id="IPR001539">
    <property type="entry name" value="Peptidase_U32"/>
</dbReference>
<evidence type="ECO:0000313" key="3">
    <source>
        <dbReference type="Proteomes" id="UP001169242"/>
    </source>
</evidence>
<dbReference type="Proteomes" id="UP001169242">
    <property type="component" value="Unassembled WGS sequence"/>
</dbReference>
<dbReference type="InterPro" id="IPR036206">
    <property type="entry name" value="ThiamineP_synth_sf"/>
</dbReference>
<evidence type="ECO:0000313" key="2">
    <source>
        <dbReference type="EMBL" id="MDA3732426.1"/>
    </source>
</evidence>
<dbReference type="Pfam" id="PF01136">
    <property type="entry name" value="Peptidase_U32"/>
    <property type="match status" value="2"/>
</dbReference>
<name>A0AA42DPF1_9FIRM</name>
<dbReference type="Pfam" id="PF12392">
    <property type="entry name" value="DUF3656"/>
    <property type="match status" value="1"/>
</dbReference>
<dbReference type="SUPFAM" id="SSF51391">
    <property type="entry name" value="Thiamin phosphate synthase"/>
    <property type="match status" value="1"/>
</dbReference>
<gene>
    <name evidence="2" type="ORF">PBV87_13095</name>
</gene>
<comment type="caution">
    <text evidence="2">The sequence shown here is derived from an EMBL/GenBank/DDBJ whole genome shotgun (WGS) entry which is preliminary data.</text>
</comment>
<dbReference type="AlphaFoldDB" id="A0AA42DPF1"/>
<protein>
    <submittedName>
        <fullName evidence="2">DUF3656 domain-containing protein</fullName>
    </submittedName>
</protein>
<feature type="domain" description="Peptidase U32 collagenase" evidence="1">
    <location>
        <begin position="380"/>
        <end position="494"/>
    </location>
</feature>
<organism evidence="2 3">
    <name type="scientific">Holtiella tumoricola</name>
    <dbReference type="NCBI Taxonomy" id="3018743"/>
    <lineage>
        <taxon>Bacteria</taxon>
        <taxon>Bacillati</taxon>
        <taxon>Bacillota</taxon>
        <taxon>Clostridia</taxon>
        <taxon>Lachnospirales</taxon>
        <taxon>Cellulosilyticaceae</taxon>
        <taxon>Holtiella</taxon>
    </lineage>
</organism>
<dbReference type="RefSeq" id="WP_271012579.1">
    <property type="nucleotide sequence ID" value="NZ_JAQIFT010000048.1"/>
</dbReference>
<proteinExistence type="predicted"/>